<dbReference type="AlphaFoldDB" id="A0A251UI87"/>
<dbReference type="Proteomes" id="UP000215914">
    <property type="component" value="Chromosome 6"/>
</dbReference>
<keyword evidence="3" id="KW-1185">Reference proteome</keyword>
<evidence type="ECO:0000313" key="3">
    <source>
        <dbReference type="Proteomes" id="UP000215914"/>
    </source>
</evidence>
<reference evidence="2" key="2">
    <citation type="submission" date="2017-02" db="EMBL/GenBank/DDBJ databases">
        <title>Sunflower complete genome.</title>
        <authorList>
            <person name="Langlade N."/>
            <person name="Munos S."/>
        </authorList>
    </citation>
    <scope>NUCLEOTIDE SEQUENCE [LARGE SCALE GENOMIC DNA]</scope>
    <source>
        <tissue evidence="2">Leaves</tissue>
    </source>
</reference>
<sequence>MFIRLEISCTPGQDLKRKLVVVEGLKDINSRRDSFQTLELEFKLWHDARRGGSYMEPSKGKKEPKWKI</sequence>
<evidence type="ECO:0000313" key="1">
    <source>
        <dbReference type="EMBL" id="KAF5801730.1"/>
    </source>
</evidence>
<evidence type="ECO:0000313" key="2">
    <source>
        <dbReference type="EMBL" id="OTG22586.1"/>
    </source>
</evidence>
<accession>A0A251UI87</accession>
<gene>
    <name evidence="2" type="ORF">HannXRQ_Chr06g0173161</name>
    <name evidence="1" type="ORF">HanXRQr2_Chr06g0251471</name>
</gene>
<dbReference type="EMBL" id="MNCJ02000321">
    <property type="protein sequence ID" value="KAF5801730.1"/>
    <property type="molecule type" value="Genomic_DNA"/>
</dbReference>
<dbReference type="Gramene" id="mRNA:HanXRQr2_Chr06g0251471">
    <property type="protein sequence ID" value="mRNA:HanXRQr2_Chr06g0251471"/>
    <property type="gene ID" value="HanXRQr2_Chr06g0251471"/>
</dbReference>
<reference evidence="1" key="3">
    <citation type="submission" date="2020-06" db="EMBL/GenBank/DDBJ databases">
        <title>Helianthus annuus Genome sequencing and assembly Release 2.</title>
        <authorList>
            <person name="Gouzy J."/>
            <person name="Langlade N."/>
            <person name="Munos S."/>
        </authorList>
    </citation>
    <scope>NUCLEOTIDE SEQUENCE</scope>
    <source>
        <tissue evidence="1">Leaves</tissue>
    </source>
</reference>
<reference evidence="1 3" key="1">
    <citation type="journal article" date="2017" name="Nature">
        <title>The sunflower genome provides insights into oil metabolism, flowering and Asterid evolution.</title>
        <authorList>
            <person name="Badouin H."/>
            <person name="Gouzy J."/>
            <person name="Grassa C.J."/>
            <person name="Murat F."/>
            <person name="Staton S.E."/>
            <person name="Cottret L."/>
            <person name="Lelandais-Briere C."/>
            <person name="Owens G.L."/>
            <person name="Carrere S."/>
            <person name="Mayjonade B."/>
            <person name="Legrand L."/>
            <person name="Gill N."/>
            <person name="Kane N.C."/>
            <person name="Bowers J.E."/>
            <person name="Hubner S."/>
            <person name="Bellec A."/>
            <person name="Berard A."/>
            <person name="Berges H."/>
            <person name="Blanchet N."/>
            <person name="Boniface M.C."/>
            <person name="Brunel D."/>
            <person name="Catrice O."/>
            <person name="Chaidir N."/>
            <person name="Claudel C."/>
            <person name="Donnadieu C."/>
            <person name="Faraut T."/>
            <person name="Fievet G."/>
            <person name="Helmstetter N."/>
            <person name="King M."/>
            <person name="Knapp S.J."/>
            <person name="Lai Z."/>
            <person name="Le Paslier M.C."/>
            <person name="Lippi Y."/>
            <person name="Lorenzon L."/>
            <person name="Mandel J.R."/>
            <person name="Marage G."/>
            <person name="Marchand G."/>
            <person name="Marquand E."/>
            <person name="Bret-Mestries E."/>
            <person name="Morien E."/>
            <person name="Nambeesan S."/>
            <person name="Nguyen T."/>
            <person name="Pegot-Espagnet P."/>
            <person name="Pouilly N."/>
            <person name="Raftis F."/>
            <person name="Sallet E."/>
            <person name="Schiex T."/>
            <person name="Thomas J."/>
            <person name="Vandecasteele C."/>
            <person name="Vares D."/>
            <person name="Vear F."/>
            <person name="Vautrin S."/>
            <person name="Crespi M."/>
            <person name="Mangin B."/>
            <person name="Burke J.M."/>
            <person name="Salse J."/>
            <person name="Munos S."/>
            <person name="Vincourt P."/>
            <person name="Rieseberg L.H."/>
            <person name="Langlade N.B."/>
        </authorList>
    </citation>
    <scope>NUCLEOTIDE SEQUENCE [LARGE SCALE GENOMIC DNA]</scope>
    <source>
        <strain evidence="3">cv. SF193</strain>
        <tissue evidence="1">Leaves</tissue>
    </source>
</reference>
<organism evidence="2 3">
    <name type="scientific">Helianthus annuus</name>
    <name type="common">Common sunflower</name>
    <dbReference type="NCBI Taxonomy" id="4232"/>
    <lineage>
        <taxon>Eukaryota</taxon>
        <taxon>Viridiplantae</taxon>
        <taxon>Streptophyta</taxon>
        <taxon>Embryophyta</taxon>
        <taxon>Tracheophyta</taxon>
        <taxon>Spermatophyta</taxon>
        <taxon>Magnoliopsida</taxon>
        <taxon>eudicotyledons</taxon>
        <taxon>Gunneridae</taxon>
        <taxon>Pentapetalae</taxon>
        <taxon>asterids</taxon>
        <taxon>campanulids</taxon>
        <taxon>Asterales</taxon>
        <taxon>Asteraceae</taxon>
        <taxon>Asteroideae</taxon>
        <taxon>Heliantheae alliance</taxon>
        <taxon>Heliantheae</taxon>
        <taxon>Helianthus</taxon>
    </lineage>
</organism>
<dbReference type="InParanoid" id="A0A251UI87"/>
<proteinExistence type="predicted"/>
<protein>
    <submittedName>
        <fullName evidence="2">Uncharacterized protein</fullName>
    </submittedName>
</protein>
<dbReference type="EMBL" id="CM007895">
    <property type="protein sequence ID" value="OTG22586.1"/>
    <property type="molecule type" value="Genomic_DNA"/>
</dbReference>
<name>A0A251UI87_HELAN</name>